<accession>A0ABD1HMI6</accession>
<evidence type="ECO:0000259" key="2">
    <source>
        <dbReference type="Pfam" id="PF14303"/>
    </source>
</evidence>
<feature type="region of interest" description="Disordered" evidence="1">
    <location>
        <begin position="68"/>
        <end position="149"/>
    </location>
</feature>
<dbReference type="PANTHER" id="PTHR45023:SF4">
    <property type="entry name" value="GLYCINE-RICH PROTEIN-RELATED"/>
    <property type="match status" value="1"/>
</dbReference>
<evidence type="ECO:0000313" key="4">
    <source>
        <dbReference type="Proteomes" id="UP001567538"/>
    </source>
</evidence>
<feature type="domain" description="No apical meristem-associated C-terminal" evidence="2">
    <location>
        <begin position="56"/>
        <end position="152"/>
    </location>
</feature>
<dbReference type="PANTHER" id="PTHR45023">
    <property type="match status" value="1"/>
</dbReference>
<organism evidence="3 4">
    <name type="scientific">Salvia divinorum</name>
    <name type="common">Maria pastora</name>
    <name type="synonym">Diviner's sage</name>
    <dbReference type="NCBI Taxonomy" id="28513"/>
    <lineage>
        <taxon>Eukaryota</taxon>
        <taxon>Viridiplantae</taxon>
        <taxon>Streptophyta</taxon>
        <taxon>Embryophyta</taxon>
        <taxon>Tracheophyta</taxon>
        <taxon>Spermatophyta</taxon>
        <taxon>Magnoliopsida</taxon>
        <taxon>eudicotyledons</taxon>
        <taxon>Gunneridae</taxon>
        <taxon>Pentapetalae</taxon>
        <taxon>asterids</taxon>
        <taxon>lamiids</taxon>
        <taxon>Lamiales</taxon>
        <taxon>Lamiaceae</taxon>
        <taxon>Nepetoideae</taxon>
        <taxon>Mentheae</taxon>
        <taxon>Salviinae</taxon>
        <taxon>Salvia</taxon>
        <taxon>Salvia subgen. Calosphace</taxon>
    </lineage>
</organism>
<name>A0ABD1HMI6_SALDI</name>
<dbReference type="Pfam" id="PF14303">
    <property type="entry name" value="NAM-associated"/>
    <property type="match status" value="1"/>
</dbReference>
<dbReference type="InterPro" id="IPR029466">
    <property type="entry name" value="NAM-associated_C"/>
</dbReference>
<proteinExistence type="predicted"/>
<dbReference type="AlphaFoldDB" id="A0ABD1HMI6"/>
<protein>
    <submittedName>
        <fullName evidence="3">Glutathione S-transferase T2-like</fullName>
    </submittedName>
</protein>
<sequence>MGEQRSLESLRQRYKRVNTNVTKWIGAYKHAHDRATSGQSKEDIEKTAQQLYGKSKFTHHKVFEEVMRHNPKWELKLNRTGSTRFQPDEDSLEESRGSSKRSRTSEEGGPQIDSTPESRSSTLQRPIGRDQAKAKAKRKGKEVATPSYTIPNDFTAALREMRVTRERECDTQERKIKAASDIQARNIKAVILTPLMARRDLTPEEEDLKCDLIAELFGKRS</sequence>
<comment type="caution">
    <text evidence="3">The sequence shown here is derived from an EMBL/GenBank/DDBJ whole genome shotgun (WGS) entry which is preliminary data.</text>
</comment>
<reference evidence="3 4" key="1">
    <citation type="submission" date="2024-06" db="EMBL/GenBank/DDBJ databases">
        <title>A chromosome level genome sequence of Diviner's sage (Salvia divinorum).</title>
        <authorList>
            <person name="Ford S.A."/>
            <person name="Ro D.-K."/>
            <person name="Ness R.W."/>
            <person name="Phillips M.A."/>
        </authorList>
    </citation>
    <scope>NUCLEOTIDE SEQUENCE [LARGE SCALE GENOMIC DNA]</scope>
    <source>
        <strain evidence="3">SAF-2024a</strain>
        <tissue evidence="3">Leaf</tissue>
    </source>
</reference>
<gene>
    <name evidence="3" type="ORF">AAHA92_11863</name>
</gene>
<feature type="compositionally biased region" description="Basic and acidic residues" evidence="1">
    <location>
        <begin position="68"/>
        <end position="77"/>
    </location>
</feature>
<evidence type="ECO:0000256" key="1">
    <source>
        <dbReference type="SAM" id="MobiDB-lite"/>
    </source>
</evidence>
<evidence type="ECO:0000313" key="3">
    <source>
        <dbReference type="EMBL" id="KAL1556211.1"/>
    </source>
</evidence>
<keyword evidence="4" id="KW-1185">Reference proteome</keyword>
<dbReference type="Proteomes" id="UP001567538">
    <property type="component" value="Unassembled WGS sequence"/>
</dbReference>
<dbReference type="EMBL" id="JBEAFC010000005">
    <property type="protein sequence ID" value="KAL1556211.1"/>
    <property type="molecule type" value="Genomic_DNA"/>
</dbReference>
<feature type="compositionally biased region" description="Polar residues" evidence="1">
    <location>
        <begin position="112"/>
        <end position="124"/>
    </location>
</feature>